<evidence type="ECO:0008006" key="6">
    <source>
        <dbReference type="Google" id="ProtNLM"/>
    </source>
</evidence>
<evidence type="ECO:0000313" key="5">
    <source>
        <dbReference type="Proteomes" id="UP001287356"/>
    </source>
</evidence>
<keyword evidence="1" id="KW-0210">Decarboxylase</keyword>
<dbReference type="PANTHER" id="PTHR10067">
    <property type="entry name" value="PHOSPHATIDYLSERINE DECARBOXYLASE"/>
    <property type="match status" value="1"/>
</dbReference>
<proteinExistence type="predicted"/>
<gene>
    <name evidence="4" type="ORF">B0T24DRAFT_685614</name>
</gene>
<evidence type="ECO:0000256" key="3">
    <source>
        <dbReference type="SAM" id="MobiDB-lite"/>
    </source>
</evidence>
<dbReference type="EMBL" id="JAULSN010000017">
    <property type="protein sequence ID" value="KAK3358351.1"/>
    <property type="molecule type" value="Genomic_DNA"/>
</dbReference>
<name>A0AAE0MXX0_9PEZI</name>
<accession>A0AAE0MXX0</accession>
<sequence>MFTLSYTGPDGRPPIVTELVTLARGLANVDMAVTKALDPTTGLPTLLESQGITDGTTFLNWVASFLTWVPSETNDSTKVYDHICIFYCVLDQCPLVDDQTAITAADEYKPLKPLSARMVKFAQQMGQFVNTPSSFSKKAFKTFRESPLYRTYESESSDVSAYQTFNQFFGRRLAKPRTIAGPGDDPVVVYPAEPTAVSTRPLPSTTRTKPIPARGKSHPSPSQWTPAPSIGKLHRRAKTVQAKGIPWDIAALLDGSQHASAFTGGVWAHSFLSTYNYHRLHTRPSDSVKQTLNKGRLIGKQLPAKGGDGLYIDAVDGNGYQFPQTRGWNPTVTVTNVRTQFFPSAWLRWIRWCLSSVPLVRAKTDIVRPTFPFIVQKGDPLAMFQFGGSDIIVVF</sequence>
<keyword evidence="5" id="KW-1185">Reference proteome</keyword>
<reference evidence="4" key="1">
    <citation type="journal article" date="2023" name="Mol. Phylogenet. Evol.">
        <title>Genome-scale phylogeny and comparative genomics of the fungal order Sordariales.</title>
        <authorList>
            <person name="Hensen N."/>
            <person name="Bonometti L."/>
            <person name="Westerberg I."/>
            <person name="Brannstrom I.O."/>
            <person name="Guillou S."/>
            <person name="Cros-Aarteil S."/>
            <person name="Calhoun S."/>
            <person name="Haridas S."/>
            <person name="Kuo A."/>
            <person name="Mondo S."/>
            <person name="Pangilinan J."/>
            <person name="Riley R."/>
            <person name="LaButti K."/>
            <person name="Andreopoulos B."/>
            <person name="Lipzen A."/>
            <person name="Chen C."/>
            <person name="Yan M."/>
            <person name="Daum C."/>
            <person name="Ng V."/>
            <person name="Clum A."/>
            <person name="Steindorff A."/>
            <person name="Ohm R.A."/>
            <person name="Martin F."/>
            <person name="Silar P."/>
            <person name="Natvig D.O."/>
            <person name="Lalanne C."/>
            <person name="Gautier V."/>
            <person name="Ament-Velasquez S.L."/>
            <person name="Kruys A."/>
            <person name="Hutchinson M.I."/>
            <person name="Powell A.J."/>
            <person name="Barry K."/>
            <person name="Miller A.N."/>
            <person name="Grigoriev I.V."/>
            <person name="Debuchy R."/>
            <person name="Gladieux P."/>
            <person name="Hiltunen Thoren M."/>
            <person name="Johannesson H."/>
        </authorList>
    </citation>
    <scope>NUCLEOTIDE SEQUENCE</scope>
    <source>
        <strain evidence="4">CBS 958.72</strain>
    </source>
</reference>
<dbReference type="GO" id="GO:0008654">
    <property type="term" value="P:phospholipid biosynthetic process"/>
    <property type="evidence" value="ECO:0007669"/>
    <property type="project" value="InterPro"/>
</dbReference>
<dbReference type="AlphaFoldDB" id="A0AAE0MXX0"/>
<feature type="region of interest" description="Disordered" evidence="3">
    <location>
        <begin position="197"/>
        <end position="229"/>
    </location>
</feature>
<dbReference type="PANTHER" id="PTHR10067:SF13">
    <property type="entry name" value="PHOSPHATIDYLSERINE DECARBOXYLASE"/>
    <property type="match status" value="1"/>
</dbReference>
<feature type="compositionally biased region" description="Polar residues" evidence="3">
    <location>
        <begin position="197"/>
        <end position="208"/>
    </location>
</feature>
<dbReference type="InterPro" id="IPR003817">
    <property type="entry name" value="PS_Dcarbxylase"/>
</dbReference>
<evidence type="ECO:0000256" key="1">
    <source>
        <dbReference type="ARBA" id="ARBA00022793"/>
    </source>
</evidence>
<keyword evidence="2" id="KW-0456">Lyase</keyword>
<dbReference type="GO" id="GO:0004609">
    <property type="term" value="F:phosphatidylserine decarboxylase activity"/>
    <property type="evidence" value="ECO:0007669"/>
    <property type="project" value="InterPro"/>
</dbReference>
<dbReference type="Proteomes" id="UP001287356">
    <property type="component" value="Unassembled WGS sequence"/>
</dbReference>
<comment type="caution">
    <text evidence="4">The sequence shown here is derived from an EMBL/GenBank/DDBJ whole genome shotgun (WGS) entry which is preliminary data.</text>
</comment>
<evidence type="ECO:0000313" key="4">
    <source>
        <dbReference type="EMBL" id="KAK3358351.1"/>
    </source>
</evidence>
<evidence type="ECO:0000256" key="2">
    <source>
        <dbReference type="ARBA" id="ARBA00023239"/>
    </source>
</evidence>
<reference evidence="4" key="2">
    <citation type="submission" date="2023-06" db="EMBL/GenBank/DDBJ databases">
        <authorList>
            <consortium name="Lawrence Berkeley National Laboratory"/>
            <person name="Haridas S."/>
            <person name="Hensen N."/>
            <person name="Bonometti L."/>
            <person name="Westerberg I."/>
            <person name="Brannstrom I.O."/>
            <person name="Guillou S."/>
            <person name="Cros-Aarteil S."/>
            <person name="Calhoun S."/>
            <person name="Kuo A."/>
            <person name="Mondo S."/>
            <person name="Pangilinan J."/>
            <person name="Riley R."/>
            <person name="Labutti K."/>
            <person name="Andreopoulos B."/>
            <person name="Lipzen A."/>
            <person name="Chen C."/>
            <person name="Yanf M."/>
            <person name="Daum C."/>
            <person name="Ng V."/>
            <person name="Clum A."/>
            <person name="Steindorff A."/>
            <person name="Ohm R."/>
            <person name="Martin F."/>
            <person name="Silar P."/>
            <person name="Natvig D."/>
            <person name="Lalanne C."/>
            <person name="Gautier V."/>
            <person name="Ament-Velasquez S.L."/>
            <person name="Kruys A."/>
            <person name="Hutchinson M.I."/>
            <person name="Powell A.J."/>
            <person name="Barry K."/>
            <person name="Miller A.N."/>
            <person name="Grigoriev I.V."/>
            <person name="Debuchy R."/>
            <person name="Gladieux P."/>
            <person name="Thoren M.H."/>
            <person name="Johannesson H."/>
        </authorList>
    </citation>
    <scope>NUCLEOTIDE SEQUENCE</scope>
    <source>
        <strain evidence="4">CBS 958.72</strain>
    </source>
</reference>
<organism evidence="4 5">
    <name type="scientific">Lasiosphaeria ovina</name>
    <dbReference type="NCBI Taxonomy" id="92902"/>
    <lineage>
        <taxon>Eukaryota</taxon>
        <taxon>Fungi</taxon>
        <taxon>Dikarya</taxon>
        <taxon>Ascomycota</taxon>
        <taxon>Pezizomycotina</taxon>
        <taxon>Sordariomycetes</taxon>
        <taxon>Sordariomycetidae</taxon>
        <taxon>Sordariales</taxon>
        <taxon>Lasiosphaeriaceae</taxon>
        <taxon>Lasiosphaeria</taxon>
    </lineage>
</organism>
<dbReference type="Pfam" id="PF02666">
    <property type="entry name" value="PS_Dcarbxylase"/>
    <property type="match status" value="1"/>
</dbReference>
<protein>
    <recommendedName>
        <fullName evidence="6">Phosphatidylserine decarboxylase</fullName>
    </recommendedName>
</protein>